<evidence type="ECO:0000313" key="3">
    <source>
        <dbReference type="Proteomes" id="UP000502677"/>
    </source>
</evidence>
<dbReference type="EMBL" id="CP049863">
    <property type="protein sequence ID" value="QIK61793.1"/>
    <property type="molecule type" value="Genomic_DNA"/>
</dbReference>
<proteinExistence type="predicted"/>
<protein>
    <submittedName>
        <fullName evidence="1">Uncharacterized protein</fullName>
    </submittedName>
</protein>
<keyword evidence="3" id="KW-1185">Reference proteome</keyword>
<accession>A0A6G7XB61</accession>
<reference evidence="1 3" key="1">
    <citation type="submission" date="2020-03" db="EMBL/GenBank/DDBJ databases">
        <title>Leucobacter sp. nov., isolated from beetles.</title>
        <authorList>
            <person name="Hyun D.-W."/>
            <person name="Bae J.-W."/>
        </authorList>
    </citation>
    <scope>NUCLEOTIDE SEQUENCE [LARGE SCALE GENOMIC DNA]</scope>
    <source>
        <strain evidence="1 3">HDW9C</strain>
    </source>
</reference>
<evidence type="ECO:0000313" key="1">
    <source>
        <dbReference type="EMBL" id="QIK61793.1"/>
    </source>
</evidence>
<dbReference type="Proteomes" id="UP000502677">
    <property type="component" value="Chromosome"/>
</dbReference>
<dbReference type="AlphaFoldDB" id="A0A6G7XB61"/>
<dbReference type="KEGG" id="lvi:G7068_00140"/>
<sequence length="207" mass="21760">MLAPPQNTFDREQYRLIDWVIGTIREHDRLLGLSASLSGNTNLELNGSIDQLNRSVDQLNTTVAEVVSLVKNLPVTVSSSNAVTNISINASWVTKATLTLEVPADKSRVSILATGAAEALDRTTGGVTVAYLRLVVDSSTSRQFSASKDAGATVVNNVMSGTHSRSYAVTPGSTITVSVQCMALNGSAFPANAANFAQVTALATFSN</sequence>
<dbReference type="KEGG" id="lvi:G7068_16130"/>
<dbReference type="EMBL" id="CP049863">
    <property type="protein sequence ID" value="QIK64575.1"/>
    <property type="molecule type" value="Genomic_DNA"/>
</dbReference>
<gene>
    <name evidence="1" type="ORF">G7068_00140</name>
    <name evidence="2" type="ORF">G7068_16130</name>
</gene>
<name>A0A6G7XB61_9MICO</name>
<dbReference type="RefSeq" id="WP_166287203.1">
    <property type="nucleotide sequence ID" value="NZ_CP049863.1"/>
</dbReference>
<organism evidence="1 3">
    <name type="scientific">Leucobacter viscericola</name>
    <dbReference type="NCBI Taxonomy" id="2714935"/>
    <lineage>
        <taxon>Bacteria</taxon>
        <taxon>Bacillati</taxon>
        <taxon>Actinomycetota</taxon>
        <taxon>Actinomycetes</taxon>
        <taxon>Micrococcales</taxon>
        <taxon>Microbacteriaceae</taxon>
        <taxon>Leucobacter</taxon>
    </lineage>
</organism>
<evidence type="ECO:0000313" key="2">
    <source>
        <dbReference type="EMBL" id="QIK64575.1"/>
    </source>
</evidence>